<name>A0A2T7TB94_9ACTN</name>
<organism evidence="1 2">
    <name type="scientific">Streptomyces scopuliridis RB72</name>
    <dbReference type="NCBI Taxonomy" id="1440053"/>
    <lineage>
        <taxon>Bacteria</taxon>
        <taxon>Bacillati</taxon>
        <taxon>Actinomycetota</taxon>
        <taxon>Actinomycetes</taxon>
        <taxon>Kitasatosporales</taxon>
        <taxon>Streptomycetaceae</taxon>
        <taxon>Streptomyces</taxon>
    </lineage>
</organism>
<reference evidence="1 2" key="1">
    <citation type="submission" date="2013-12" db="EMBL/GenBank/DDBJ databases">
        <title>Annotated genome of Streptomyces scopuliridis.</title>
        <authorList>
            <person name="Olson J.B."/>
        </authorList>
    </citation>
    <scope>NUCLEOTIDE SEQUENCE [LARGE SCALE GENOMIC DNA]</scope>
    <source>
        <strain evidence="1 2">RB72</strain>
    </source>
</reference>
<evidence type="ECO:0000313" key="1">
    <source>
        <dbReference type="EMBL" id="PVE12385.1"/>
    </source>
</evidence>
<comment type="caution">
    <text evidence="1">The sequence shown here is derived from an EMBL/GenBank/DDBJ whole genome shotgun (WGS) entry which is preliminary data.</text>
</comment>
<protein>
    <submittedName>
        <fullName evidence="1">Uncharacterized protein</fullName>
    </submittedName>
</protein>
<evidence type="ECO:0000313" key="2">
    <source>
        <dbReference type="Proteomes" id="UP000245992"/>
    </source>
</evidence>
<proteinExistence type="predicted"/>
<keyword evidence="2" id="KW-1185">Reference proteome</keyword>
<accession>A0A2T7TB94</accession>
<dbReference type="AlphaFoldDB" id="A0A2T7TB94"/>
<dbReference type="Proteomes" id="UP000245992">
    <property type="component" value="Unassembled WGS sequence"/>
</dbReference>
<sequence>MSDSGSGASAPSQDTKMVNVRRVVKAGALDQGESIHAGSGSR</sequence>
<gene>
    <name evidence="1" type="ORF">Y717_03515</name>
</gene>
<dbReference type="EMBL" id="AZSP01000112">
    <property type="protein sequence ID" value="PVE12385.1"/>
    <property type="molecule type" value="Genomic_DNA"/>
</dbReference>